<reference evidence="2" key="1">
    <citation type="submission" date="2019-12" db="EMBL/GenBank/DDBJ databases">
        <title>Genome sequencing and annotation of Brassica cretica.</title>
        <authorList>
            <person name="Studholme D.J."/>
            <person name="Sarris P."/>
        </authorList>
    </citation>
    <scope>NUCLEOTIDE SEQUENCE</scope>
    <source>
        <strain evidence="2">PFS-109/04</strain>
        <tissue evidence="2">Leaf</tissue>
    </source>
</reference>
<sequence>MHQLQLVGCSSACWLLPCPRSDQELQLHVFLTTIELPSHSTSNDTHCWVVDGKEYNSFSSAHTWEVLRPRAEKKHWSKVVWFKGCVPNHAFNMWIAQLNRLPTRVRLASWGLNITTLCCLCAVANETREHVLLSCVYSREIWKLILLRLDPVRNLFSSWAELLSWLRQGSSAAPRTLRSVVAQAAIFHLWRQRNNVLHNQQSVPVITLFKAIDREVRNIILGRKHRRQFHNLLSIWIR</sequence>
<dbReference type="Proteomes" id="UP000712600">
    <property type="component" value="Unassembled WGS sequence"/>
</dbReference>
<evidence type="ECO:0000259" key="1">
    <source>
        <dbReference type="Pfam" id="PF13966"/>
    </source>
</evidence>
<accession>A0A8S9Q237</accession>
<dbReference type="Pfam" id="PF13966">
    <property type="entry name" value="zf-RVT"/>
    <property type="match status" value="1"/>
</dbReference>
<feature type="domain" description="Reverse transcriptase zinc-binding" evidence="1">
    <location>
        <begin position="58"/>
        <end position="142"/>
    </location>
</feature>
<dbReference type="EMBL" id="QGKX02001347">
    <property type="protein sequence ID" value="KAF3527139.1"/>
    <property type="molecule type" value="Genomic_DNA"/>
</dbReference>
<dbReference type="AlphaFoldDB" id="A0A8S9Q237"/>
<name>A0A8S9Q237_BRACR</name>
<dbReference type="InterPro" id="IPR026960">
    <property type="entry name" value="RVT-Znf"/>
</dbReference>
<organism evidence="2 3">
    <name type="scientific">Brassica cretica</name>
    <name type="common">Mustard</name>
    <dbReference type="NCBI Taxonomy" id="69181"/>
    <lineage>
        <taxon>Eukaryota</taxon>
        <taxon>Viridiplantae</taxon>
        <taxon>Streptophyta</taxon>
        <taxon>Embryophyta</taxon>
        <taxon>Tracheophyta</taxon>
        <taxon>Spermatophyta</taxon>
        <taxon>Magnoliopsida</taxon>
        <taxon>eudicotyledons</taxon>
        <taxon>Gunneridae</taxon>
        <taxon>Pentapetalae</taxon>
        <taxon>rosids</taxon>
        <taxon>malvids</taxon>
        <taxon>Brassicales</taxon>
        <taxon>Brassicaceae</taxon>
        <taxon>Brassiceae</taxon>
        <taxon>Brassica</taxon>
    </lineage>
</organism>
<proteinExistence type="predicted"/>
<gene>
    <name evidence="2" type="ORF">F2Q69_00048525</name>
</gene>
<comment type="caution">
    <text evidence="2">The sequence shown here is derived from an EMBL/GenBank/DDBJ whole genome shotgun (WGS) entry which is preliminary data.</text>
</comment>
<protein>
    <recommendedName>
        <fullName evidence="1">Reverse transcriptase zinc-binding domain-containing protein</fullName>
    </recommendedName>
</protein>
<dbReference type="PANTHER" id="PTHR33116">
    <property type="entry name" value="REVERSE TRANSCRIPTASE ZINC-BINDING DOMAIN-CONTAINING PROTEIN-RELATED-RELATED"/>
    <property type="match status" value="1"/>
</dbReference>
<dbReference type="PANTHER" id="PTHR33116:SF78">
    <property type="entry name" value="OS12G0587133 PROTEIN"/>
    <property type="match status" value="1"/>
</dbReference>
<evidence type="ECO:0000313" key="2">
    <source>
        <dbReference type="EMBL" id="KAF3527139.1"/>
    </source>
</evidence>
<evidence type="ECO:0000313" key="3">
    <source>
        <dbReference type="Proteomes" id="UP000712600"/>
    </source>
</evidence>